<feature type="binding site" evidence="1">
    <location>
        <position position="156"/>
    </location>
    <ligand>
        <name>ATP</name>
        <dbReference type="ChEBI" id="CHEBI:30616"/>
    </ligand>
</feature>
<dbReference type="RefSeq" id="WP_102331545.1">
    <property type="nucleotide sequence ID" value="NZ_CP058566.2"/>
</dbReference>
<feature type="binding site" evidence="1">
    <location>
        <position position="82"/>
    </location>
    <ligand>
        <name>Mg(2+)</name>
        <dbReference type="ChEBI" id="CHEBI:18420"/>
        <label>3</label>
    </ligand>
</feature>
<feature type="binding site" evidence="1">
    <location>
        <position position="224"/>
    </location>
    <ligand>
        <name>ATP</name>
        <dbReference type="ChEBI" id="CHEBI:30616"/>
    </ligand>
</feature>
<keyword evidence="1" id="KW-0784">Thiamine biosynthesis</keyword>
<dbReference type="SUPFAM" id="SSF56042">
    <property type="entry name" value="PurM C-terminal domain-like"/>
    <property type="match status" value="1"/>
</dbReference>
<dbReference type="InterPro" id="IPR036921">
    <property type="entry name" value="PurM-like_N_sf"/>
</dbReference>
<keyword evidence="5" id="KW-1185">Reference proteome</keyword>
<feature type="binding site" evidence="1">
    <location>
        <position position="222"/>
    </location>
    <ligand>
        <name>Mg(2+)</name>
        <dbReference type="ChEBI" id="CHEBI:18420"/>
        <label>3</label>
    </ligand>
</feature>
<dbReference type="InterPro" id="IPR036676">
    <property type="entry name" value="PurM-like_C_sf"/>
</dbReference>
<dbReference type="UniPathway" id="UPA00060">
    <property type="reaction ID" value="UER00142"/>
</dbReference>
<proteinExistence type="inferred from homology"/>
<reference evidence="4 5" key="1">
    <citation type="journal article" date="2017" name="ISME J.">
        <title>Grape pomace compost harbors organohalide-respiring Dehalogenimonas species with novel reductive dehalogenase genes.</title>
        <authorList>
            <person name="Yang Y."/>
            <person name="Higgins S.A."/>
            <person name="Yan J."/>
            <person name="Simsir B."/>
            <person name="Chourey K."/>
            <person name="Iyer R."/>
            <person name="Hettich R.L."/>
            <person name="Baldwin B."/>
            <person name="Ogles D.M."/>
            <person name="Loffler F.E."/>
        </authorList>
    </citation>
    <scope>NUCLEOTIDE SEQUENCE [LARGE SCALE GENOMIC DNA]</scope>
    <source>
        <strain evidence="4 5">GP</strain>
    </source>
</reference>
<dbReference type="HAMAP" id="MF_02128">
    <property type="entry name" value="TMP_kinase"/>
    <property type="match status" value="1"/>
</dbReference>
<evidence type="ECO:0000259" key="3">
    <source>
        <dbReference type="Pfam" id="PF02769"/>
    </source>
</evidence>
<dbReference type="CDD" id="cd02194">
    <property type="entry name" value="ThiL"/>
    <property type="match status" value="1"/>
</dbReference>
<dbReference type="GO" id="GO:0000287">
    <property type="term" value="F:magnesium ion binding"/>
    <property type="evidence" value="ECO:0007669"/>
    <property type="project" value="UniProtKB-UniRule"/>
</dbReference>
<keyword evidence="1" id="KW-0547">Nucleotide-binding</keyword>
<dbReference type="EMBL" id="JQAN02000014">
    <property type="protein sequence ID" value="PPD57350.1"/>
    <property type="molecule type" value="Genomic_DNA"/>
</dbReference>
<feature type="binding site" evidence="1">
    <location>
        <position position="52"/>
    </location>
    <ligand>
        <name>Mg(2+)</name>
        <dbReference type="ChEBI" id="CHEBI:18420"/>
        <label>1</label>
    </ligand>
</feature>
<evidence type="ECO:0000313" key="4">
    <source>
        <dbReference type="EMBL" id="PPD57350.1"/>
    </source>
</evidence>
<dbReference type="AlphaFoldDB" id="A0A2P5P4Y1"/>
<feature type="binding site" evidence="1">
    <location>
        <position position="325"/>
    </location>
    <ligand>
        <name>substrate</name>
    </ligand>
</feature>
<dbReference type="InterPro" id="IPR006283">
    <property type="entry name" value="ThiL-like"/>
</dbReference>
<dbReference type="PANTHER" id="PTHR30270:SF0">
    <property type="entry name" value="THIAMINE-MONOPHOSPHATE KINASE"/>
    <property type="match status" value="1"/>
</dbReference>
<comment type="catalytic activity">
    <reaction evidence="1">
        <text>thiamine phosphate + ATP = thiamine diphosphate + ADP</text>
        <dbReference type="Rhea" id="RHEA:15913"/>
        <dbReference type="ChEBI" id="CHEBI:30616"/>
        <dbReference type="ChEBI" id="CHEBI:37575"/>
        <dbReference type="ChEBI" id="CHEBI:58937"/>
        <dbReference type="ChEBI" id="CHEBI:456216"/>
        <dbReference type="EC" id="2.7.4.16"/>
    </reaction>
</comment>
<protein>
    <recommendedName>
        <fullName evidence="1">Thiamine-monophosphate kinase</fullName>
        <shortName evidence="1">TMP kinase</shortName>
        <shortName evidence="1">Thiamine-phosphate kinase</shortName>
        <ecNumber evidence="1">2.7.4.16</ecNumber>
    </recommendedName>
</protein>
<feature type="binding site" evidence="1">
    <location>
        <begin position="129"/>
        <end position="130"/>
    </location>
    <ligand>
        <name>ATP</name>
        <dbReference type="ChEBI" id="CHEBI:30616"/>
    </ligand>
</feature>
<gene>
    <name evidence="1 4" type="primary">thiL</name>
    <name evidence="4" type="ORF">JP09_009935</name>
</gene>
<dbReference type="Gene3D" id="3.90.650.10">
    <property type="entry name" value="PurM-like C-terminal domain"/>
    <property type="match status" value="1"/>
</dbReference>
<organism evidence="4 5">
    <name type="scientific">Dehalogenimonas etheniformans</name>
    <dbReference type="NCBI Taxonomy" id="1536648"/>
    <lineage>
        <taxon>Bacteria</taxon>
        <taxon>Bacillati</taxon>
        <taxon>Chloroflexota</taxon>
        <taxon>Dehalococcoidia</taxon>
        <taxon>Dehalococcoidales</taxon>
        <taxon>Dehalococcoidaceae</taxon>
        <taxon>Dehalogenimonas</taxon>
    </lineage>
</organism>
<keyword evidence="1" id="KW-0067">ATP-binding</keyword>
<keyword evidence="1" id="KW-0808">Transferase</keyword>
<dbReference type="NCBIfam" id="TIGR01379">
    <property type="entry name" value="thiL"/>
    <property type="match status" value="1"/>
</dbReference>
<comment type="similarity">
    <text evidence="1">Belongs to the thiamine-monophosphate kinase family.</text>
</comment>
<feature type="binding site" evidence="1">
    <location>
        <position position="53"/>
    </location>
    <ligand>
        <name>Mg(2+)</name>
        <dbReference type="ChEBI" id="CHEBI:18420"/>
        <label>2</label>
    </ligand>
</feature>
<dbReference type="InterPro" id="IPR016188">
    <property type="entry name" value="PurM-like_N"/>
</dbReference>
<feature type="binding site" evidence="1">
    <location>
        <position position="37"/>
    </location>
    <ligand>
        <name>Mg(2+)</name>
        <dbReference type="ChEBI" id="CHEBI:18420"/>
        <label>4</label>
    </ligand>
</feature>
<dbReference type="SUPFAM" id="SSF55326">
    <property type="entry name" value="PurM N-terminal domain-like"/>
    <property type="match status" value="1"/>
</dbReference>
<feature type="domain" description="PurM-like C-terminal" evidence="3">
    <location>
        <begin position="160"/>
        <end position="305"/>
    </location>
</feature>
<evidence type="ECO:0000259" key="2">
    <source>
        <dbReference type="Pfam" id="PF00586"/>
    </source>
</evidence>
<dbReference type="InterPro" id="IPR010918">
    <property type="entry name" value="PurM-like_C_dom"/>
</dbReference>
<feature type="binding site" evidence="1">
    <location>
        <position position="225"/>
    </location>
    <ligand>
        <name>Mg(2+)</name>
        <dbReference type="ChEBI" id="CHEBI:18420"/>
        <label>5</label>
    </ligand>
</feature>
<dbReference type="Gene3D" id="3.30.1330.10">
    <property type="entry name" value="PurM-like, N-terminal domain"/>
    <property type="match status" value="1"/>
</dbReference>
<feature type="binding site" evidence="1">
    <location>
        <position position="112"/>
    </location>
    <ligand>
        <name>ATP</name>
        <dbReference type="ChEBI" id="CHEBI:30616"/>
    </ligand>
</feature>
<dbReference type="OrthoDB" id="9802811at2"/>
<feature type="binding site" evidence="1">
    <location>
        <position position="60"/>
    </location>
    <ligand>
        <name>substrate</name>
    </ligand>
</feature>
<feature type="domain" description="PurM-like N-terminal" evidence="2">
    <location>
        <begin position="35"/>
        <end position="147"/>
    </location>
</feature>
<feature type="binding site" evidence="1">
    <location>
        <position position="271"/>
    </location>
    <ligand>
        <name>substrate</name>
    </ligand>
</feature>
<dbReference type="GO" id="GO:0009030">
    <property type="term" value="F:thiamine-phosphate kinase activity"/>
    <property type="evidence" value="ECO:0007669"/>
    <property type="project" value="UniProtKB-UniRule"/>
</dbReference>
<comment type="pathway">
    <text evidence="1">Cofactor biosynthesis; thiamine diphosphate biosynthesis; thiamine diphosphate from thiamine phosphate: step 1/1.</text>
</comment>
<keyword evidence="1" id="KW-0460">Magnesium</keyword>
<dbReference type="PANTHER" id="PTHR30270">
    <property type="entry name" value="THIAMINE-MONOPHOSPHATE KINASE"/>
    <property type="match status" value="1"/>
</dbReference>
<name>A0A2P5P4Y1_9CHLR</name>
<dbReference type="GO" id="GO:0005524">
    <property type="term" value="F:ATP binding"/>
    <property type="evidence" value="ECO:0007669"/>
    <property type="project" value="UniProtKB-UniRule"/>
</dbReference>
<feature type="binding site" evidence="1">
    <location>
        <position position="37"/>
    </location>
    <ligand>
        <name>Mg(2+)</name>
        <dbReference type="ChEBI" id="CHEBI:18420"/>
        <label>3</label>
    </ligand>
</feature>
<accession>A0A2P5P4Y1</accession>
<comment type="function">
    <text evidence="1">Catalyzes the ATP-dependent phosphorylation of thiamine-monophosphate (TMP) to form thiamine-pyrophosphate (TPP), the active form of vitamin B1.</text>
</comment>
<comment type="miscellaneous">
    <text evidence="1">Reaction mechanism of ThiL seems to utilize a direct, inline transfer of the gamma-phosphate of ATP to TMP rather than a phosphorylated enzyme intermediate.</text>
</comment>
<evidence type="ECO:0000256" key="1">
    <source>
        <dbReference type="HAMAP-Rule" id="MF_02128"/>
    </source>
</evidence>
<feature type="binding site" evidence="1">
    <location>
        <position position="130"/>
    </location>
    <ligand>
        <name>Mg(2+)</name>
        <dbReference type="ChEBI" id="CHEBI:18420"/>
        <label>1</label>
    </ligand>
</feature>
<feature type="binding site" evidence="1">
    <location>
        <position position="53"/>
    </location>
    <ligand>
        <name>Mg(2+)</name>
        <dbReference type="ChEBI" id="CHEBI:18420"/>
        <label>1</label>
    </ligand>
</feature>
<dbReference type="Pfam" id="PF00586">
    <property type="entry name" value="AIRS"/>
    <property type="match status" value="1"/>
</dbReference>
<dbReference type="GO" id="GO:0009229">
    <property type="term" value="P:thiamine diphosphate biosynthetic process"/>
    <property type="evidence" value="ECO:0007669"/>
    <property type="project" value="UniProtKB-UniRule"/>
</dbReference>
<keyword evidence="1" id="KW-0479">Metal-binding</keyword>
<dbReference type="Pfam" id="PF02769">
    <property type="entry name" value="AIRS_C"/>
    <property type="match status" value="1"/>
</dbReference>
<comment type="caution">
    <text evidence="4">The sequence shown here is derived from an EMBL/GenBank/DDBJ whole genome shotgun (WGS) entry which is preliminary data.</text>
</comment>
<evidence type="ECO:0000313" key="5">
    <source>
        <dbReference type="Proteomes" id="UP000235653"/>
    </source>
</evidence>
<feature type="binding site" evidence="1">
    <location>
        <position position="82"/>
    </location>
    <ligand>
        <name>Mg(2+)</name>
        <dbReference type="ChEBI" id="CHEBI:18420"/>
        <label>4</label>
    </ligand>
</feature>
<feature type="binding site" evidence="1">
    <location>
        <position position="82"/>
    </location>
    <ligand>
        <name>Mg(2+)</name>
        <dbReference type="ChEBI" id="CHEBI:18420"/>
        <label>2</label>
    </ligand>
</feature>
<dbReference type="PIRSF" id="PIRSF005303">
    <property type="entry name" value="Thiam_monoph_kin"/>
    <property type="match status" value="1"/>
</dbReference>
<sequence length="328" mass="34866">MKASKTGEFALIDRIISEINKVKPGEWNSLVSGIGDDAAVIRSRSRYQVATTDCLVENVHFKKSFLDWNALGWKALAINLSDIAAMGGLPKYAVVSLAIPLNTDVEDVVRLYKGMLEAASESGTVIAGGNISRASEIAVHAAVIGEVPARGKVLLRSKAKKGDLIAVTGRLGAAAAGLRTLGGSLHPSRNDADILEKAFWYPQPRIDVGRILVKSGIHCGMDISDGLVADLGHILEMSRVGARIEAARVPVHPSVAVLGFEGLKLALTSGEDYELLFTGKKEAIEKVAAEACCPITIIGEITRGAGKLDVLDNDGKNIPFENGGWHHF</sequence>
<feature type="binding site" evidence="1">
    <location>
        <position position="51"/>
    </location>
    <ligand>
        <name>Mg(2+)</name>
        <dbReference type="ChEBI" id="CHEBI:18420"/>
        <label>4</label>
    </ligand>
</feature>
<dbReference type="EC" id="2.7.4.16" evidence="1"/>
<dbReference type="GO" id="GO:0009228">
    <property type="term" value="P:thiamine biosynthetic process"/>
    <property type="evidence" value="ECO:0007669"/>
    <property type="project" value="UniProtKB-KW"/>
</dbReference>
<dbReference type="Proteomes" id="UP000235653">
    <property type="component" value="Unassembled WGS sequence"/>
</dbReference>
<keyword evidence="1 4" id="KW-0418">Kinase</keyword>